<dbReference type="PROSITE" id="PS51257">
    <property type="entry name" value="PROKAR_LIPOPROTEIN"/>
    <property type="match status" value="1"/>
</dbReference>
<evidence type="ECO:0000313" key="1">
    <source>
        <dbReference type="EMBL" id="TBN04020.1"/>
    </source>
</evidence>
<organism evidence="1 2">
    <name type="scientific">Hyunsoonleella flava</name>
    <dbReference type="NCBI Taxonomy" id="2527939"/>
    <lineage>
        <taxon>Bacteria</taxon>
        <taxon>Pseudomonadati</taxon>
        <taxon>Bacteroidota</taxon>
        <taxon>Flavobacteriia</taxon>
        <taxon>Flavobacteriales</taxon>
        <taxon>Flavobacteriaceae</taxon>
    </lineage>
</organism>
<evidence type="ECO:0000313" key="2">
    <source>
        <dbReference type="Proteomes" id="UP000291142"/>
    </source>
</evidence>
<dbReference type="InterPro" id="IPR013024">
    <property type="entry name" value="GGCT-like"/>
</dbReference>
<proteinExistence type="predicted"/>
<gene>
    <name evidence="1" type="ORF">EYD45_08380</name>
</gene>
<dbReference type="OrthoDB" id="1424257at2"/>
<name>A0A4Q9FDI0_9FLAO</name>
<comment type="caution">
    <text evidence="1">The sequence shown here is derived from an EMBL/GenBank/DDBJ whole genome shotgun (WGS) entry which is preliminary data.</text>
</comment>
<dbReference type="AlphaFoldDB" id="A0A4Q9FDI0"/>
<dbReference type="GO" id="GO:0016740">
    <property type="term" value="F:transferase activity"/>
    <property type="evidence" value="ECO:0007669"/>
    <property type="project" value="UniProtKB-KW"/>
</dbReference>
<dbReference type="Proteomes" id="UP000291142">
    <property type="component" value="Unassembled WGS sequence"/>
</dbReference>
<reference evidence="1 2" key="1">
    <citation type="submission" date="2019-02" db="EMBL/GenBank/DDBJ databases">
        <title>Hyunsoonleella sp., isolated from marine sediment.</title>
        <authorList>
            <person name="Liu B.-T."/>
        </authorList>
    </citation>
    <scope>NUCLEOTIDE SEQUENCE [LARGE SCALE GENOMIC DNA]</scope>
    <source>
        <strain evidence="1 2">T58</strain>
    </source>
</reference>
<sequence>MNFFKYLLSFVFILLLSGCNNKELITIENGKVGMIGFGSLMSKRSMERTLQRKYEDSVYLVHLEGYQRAWNYYTPIKRIVDNELFYLNNGDTIPIHNQIALNIMDTPDKKMNCVLFFITPEELIGFDEREFGYNRVDVTDNIEEYRFKGGRIYAYKADDEHTYQHKKGDNTFLPEYYLNLVTEACDSIGPEFRQEFEASTIPHDAAKVVSQSKVYRKEKVKQ</sequence>
<dbReference type="Gene3D" id="3.10.490.10">
    <property type="entry name" value="Gamma-glutamyl cyclotransferase-like"/>
    <property type="match status" value="1"/>
</dbReference>
<keyword evidence="2" id="KW-1185">Reference proteome</keyword>
<dbReference type="EMBL" id="SIRT01000005">
    <property type="protein sequence ID" value="TBN04020.1"/>
    <property type="molecule type" value="Genomic_DNA"/>
</dbReference>
<protein>
    <submittedName>
        <fullName evidence="1">Gamma-glutamylcyclotransferase</fullName>
    </submittedName>
</protein>
<dbReference type="RefSeq" id="WP_130964091.1">
    <property type="nucleotide sequence ID" value="NZ_SIRT01000005.1"/>
</dbReference>
<keyword evidence="1" id="KW-0808">Transferase</keyword>
<dbReference type="CDD" id="cd06661">
    <property type="entry name" value="GGCT_like"/>
    <property type="match status" value="1"/>
</dbReference>
<accession>A0A4Q9FDI0</accession>